<sequence>MKMNIKTLLLASLLSTSAEAADGVNLNVTGNIVASPCVFNAGNDNLDINLGDHQATNMATPGASTDPVSFNLAFTLCPAGTRSVTVLFTGTPDPVAGPEYYKNSGTATHVAIAMSEASSGTLKGNGSTLTRAIGGDRTVTLPMQAMVTSVDGRATPGSLSAVVVLTMQYN</sequence>
<dbReference type="PANTHER" id="PTHR33420">
    <property type="entry name" value="FIMBRIAL SUBUNIT ELFA-RELATED"/>
    <property type="match status" value="1"/>
</dbReference>
<accession>A0AB38PBJ8</accession>
<feature type="domain" description="Fimbrial-type adhesion" evidence="2">
    <location>
        <begin position="27"/>
        <end position="169"/>
    </location>
</feature>
<name>A0AB38PBJ8_9ENTR</name>
<dbReference type="InterPro" id="IPR050263">
    <property type="entry name" value="Bact_Fimbrial_Adh_Pro"/>
</dbReference>
<evidence type="ECO:0000313" key="3">
    <source>
        <dbReference type="EMBL" id="TKK23564.1"/>
    </source>
</evidence>
<reference evidence="3 4" key="1">
    <citation type="journal article" date="2019" name="Sci. Rep.">
        <title>Differences in resource use lead to coexistence of seed-transmitted microbial populations.</title>
        <authorList>
            <person name="Torres-Cortes G."/>
            <person name="Garcia B.J."/>
            <person name="Compant S."/>
            <person name="Rezki S."/>
            <person name="Jones P."/>
            <person name="Preveaux A."/>
            <person name="Briand M."/>
            <person name="Roulet A."/>
            <person name="Bouchez O."/>
            <person name="Jacobson D."/>
            <person name="Barret M."/>
        </authorList>
    </citation>
    <scope>NUCLEOTIDE SEQUENCE [LARGE SCALE GENOMIC DNA]</scope>
    <source>
        <strain evidence="3 4">CFBP13530</strain>
    </source>
</reference>
<dbReference type="InterPro" id="IPR036937">
    <property type="entry name" value="Adhesion_dom_fimbrial_sf"/>
</dbReference>
<gene>
    <name evidence="3" type="ORF">EcCFBP13530_05285</name>
</gene>
<dbReference type="InterPro" id="IPR000259">
    <property type="entry name" value="Adhesion_dom_fimbrial"/>
</dbReference>
<evidence type="ECO:0000256" key="1">
    <source>
        <dbReference type="SAM" id="SignalP"/>
    </source>
</evidence>
<dbReference type="SUPFAM" id="SSF49401">
    <property type="entry name" value="Bacterial adhesins"/>
    <property type="match status" value="1"/>
</dbReference>
<dbReference type="PANTHER" id="PTHR33420:SF27">
    <property type="entry name" value="PROTEIN FIMG"/>
    <property type="match status" value="1"/>
</dbReference>
<dbReference type="EMBL" id="QGAL01000001">
    <property type="protein sequence ID" value="TKK23564.1"/>
    <property type="molecule type" value="Genomic_DNA"/>
</dbReference>
<dbReference type="Pfam" id="PF00419">
    <property type="entry name" value="Fimbrial"/>
    <property type="match status" value="1"/>
</dbReference>
<organism evidence="3 4">
    <name type="scientific">Enterobacter cancerogenus</name>
    <dbReference type="NCBI Taxonomy" id="69218"/>
    <lineage>
        <taxon>Bacteria</taxon>
        <taxon>Pseudomonadati</taxon>
        <taxon>Pseudomonadota</taxon>
        <taxon>Gammaproteobacteria</taxon>
        <taxon>Enterobacterales</taxon>
        <taxon>Enterobacteriaceae</taxon>
        <taxon>Enterobacter</taxon>
        <taxon>Enterobacter cloacae complex</taxon>
    </lineage>
</organism>
<evidence type="ECO:0000259" key="2">
    <source>
        <dbReference type="Pfam" id="PF00419"/>
    </source>
</evidence>
<proteinExistence type="predicted"/>
<dbReference type="Gene3D" id="2.60.40.1090">
    <property type="entry name" value="Fimbrial-type adhesion domain"/>
    <property type="match status" value="1"/>
</dbReference>
<dbReference type="GO" id="GO:0043709">
    <property type="term" value="P:cell adhesion involved in single-species biofilm formation"/>
    <property type="evidence" value="ECO:0007669"/>
    <property type="project" value="TreeGrafter"/>
</dbReference>
<feature type="chain" id="PRO_5044294568" evidence="1">
    <location>
        <begin position="21"/>
        <end position="170"/>
    </location>
</feature>
<dbReference type="Proteomes" id="UP000306327">
    <property type="component" value="Unassembled WGS sequence"/>
</dbReference>
<evidence type="ECO:0000313" key="4">
    <source>
        <dbReference type="Proteomes" id="UP000306327"/>
    </source>
</evidence>
<dbReference type="InterPro" id="IPR008966">
    <property type="entry name" value="Adhesion_dom_sf"/>
</dbReference>
<comment type="caution">
    <text evidence="3">The sequence shown here is derived from an EMBL/GenBank/DDBJ whole genome shotgun (WGS) entry which is preliminary data.</text>
</comment>
<dbReference type="AlphaFoldDB" id="A0AB38PBJ8"/>
<protein>
    <submittedName>
        <fullName evidence="3">Fimbrial protein</fullName>
    </submittedName>
</protein>
<dbReference type="GO" id="GO:0009289">
    <property type="term" value="C:pilus"/>
    <property type="evidence" value="ECO:0007669"/>
    <property type="project" value="InterPro"/>
</dbReference>
<keyword evidence="1" id="KW-0732">Signal</keyword>
<feature type="signal peptide" evidence="1">
    <location>
        <begin position="1"/>
        <end position="20"/>
    </location>
</feature>